<dbReference type="Proteomes" id="UP000604046">
    <property type="component" value="Unassembled WGS sequence"/>
</dbReference>
<name>A0A812R7X7_9DINO</name>
<dbReference type="EMBL" id="CAJNDS010002313">
    <property type="protein sequence ID" value="CAE7426564.1"/>
    <property type="molecule type" value="Genomic_DNA"/>
</dbReference>
<dbReference type="AlphaFoldDB" id="A0A812R7X7"/>
<sequence length="679" mass="73966">MGHTRGDLRPFRALCQQTALGGALCPWVFLGPGLRDLRLDLTRLCDAGPGTPYGCNRTLTPACDELCGGSSSSESLSPQGFQSYLDSIMSSNPFGGDLEPWEVPQVDLTEPEAFIFVSQRQALYVALRTLALKLRDPTSRASNALDYGLTYGCNWRPSPAGVPDPEACARFPPLTGVGAEALQGNLFSLLAWARALAEENGVRLGVDSCFWRQRDDPELWCPHDSVLGAMRGGASGPDARAALDSSSFWAKHNLTLEEVGVRPNVCHFESSRWVWRNTRDPAAETGEFCRGFNDVPSVYSPEVDDFMSRDRPWTLAVDIAGAQYGGGCGSANGRTWATQDESTPVFYPETLALGFHSTGRTIGTGTTALVFLGVRRYFSGQSGSHGLDHEGLHTPLFVSGNRCGSLQDARPFAPGRLLSEAVVTNLAWPEGHSQPFQIFGHALGVITSSCGTCMDGNLPNTTLKFRTAGDTCLVSWKDGRSGCGRSPAGGWTYWNDVWTWIGAINPIFYPSAVRPALTDVVRRVATGPWGAGVWWGNTLQYFVIVWAAMALLWKQDALQLDYYAYGMPGQQGFPLGGFCEQYQAQGYEDVVQHLPKLDAALKDSPSATLADLYSALACCSRCDEPCRFAGVGPPPSDVYCTTTCTDDFLNCFQRALRNKSNCQSEWHGSTEARSMYRWV</sequence>
<organism evidence="1 2">
    <name type="scientific">Symbiodinium natans</name>
    <dbReference type="NCBI Taxonomy" id="878477"/>
    <lineage>
        <taxon>Eukaryota</taxon>
        <taxon>Sar</taxon>
        <taxon>Alveolata</taxon>
        <taxon>Dinophyceae</taxon>
        <taxon>Suessiales</taxon>
        <taxon>Symbiodiniaceae</taxon>
        <taxon>Symbiodinium</taxon>
    </lineage>
</organism>
<reference evidence="1" key="1">
    <citation type="submission" date="2021-02" db="EMBL/GenBank/DDBJ databases">
        <authorList>
            <person name="Dougan E. K."/>
            <person name="Rhodes N."/>
            <person name="Thang M."/>
            <person name="Chan C."/>
        </authorList>
    </citation>
    <scope>NUCLEOTIDE SEQUENCE</scope>
</reference>
<gene>
    <name evidence="1" type="ORF">SNAT2548_LOCUS23213</name>
</gene>
<evidence type="ECO:0000313" key="2">
    <source>
        <dbReference type="Proteomes" id="UP000604046"/>
    </source>
</evidence>
<accession>A0A812R7X7</accession>
<comment type="caution">
    <text evidence="1">The sequence shown here is derived from an EMBL/GenBank/DDBJ whole genome shotgun (WGS) entry which is preliminary data.</text>
</comment>
<evidence type="ECO:0000313" key="1">
    <source>
        <dbReference type="EMBL" id="CAE7426564.1"/>
    </source>
</evidence>
<keyword evidence="2" id="KW-1185">Reference proteome</keyword>
<proteinExistence type="predicted"/>
<protein>
    <submittedName>
        <fullName evidence="1">Uncharacterized protein</fullName>
    </submittedName>
</protein>
<dbReference type="OrthoDB" id="10312726at2759"/>